<dbReference type="Gene3D" id="3.20.20.80">
    <property type="entry name" value="Glycosidases"/>
    <property type="match status" value="1"/>
</dbReference>
<gene>
    <name evidence="4" type="ORF">UFOPK2925_01070</name>
</gene>
<protein>
    <submittedName>
        <fullName evidence="4">Unannotated protein</fullName>
    </submittedName>
</protein>
<sequence length="410" mass="45907">MPKLESGEPERGFTSDFIWGTNSSATQVEGAARQGDWFDWETQGNAPRSGDGNGFKTQYSEDFSLYASFGLSSHRLSIDWARIEPSEGRRDGAEVEHARWVLESARDAGIEPWVCLHHIALPGWFTELGEGGFRDDKTRSYFWARHVAYCAETFGDLVAGWQPLHQPTAYASDAFLNGVHPPGAQHPAKFAETLRGMVFAWRDAWRELRGGPPVATALNLAPIFSIDNSPVAEQYARDADAVIWKVWMRALRDGVLTIPGLPEIEIPELRDSCDMVGFSYESAIGVTRQGKFVSYPNNLRRTALGIAPWVEGLSLVLHRLSEELPDRPLLITGLGIGTDDDAWRCDYLQECFEAVEEAINDGIDIRGIFHQTGIDQYEWLGGYETPFGLFTRDREPRASAEVFAEYAKKR</sequence>
<evidence type="ECO:0000313" key="4">
    <source>
        <dbReference type="EMBL" id="CAB4784795.1"/>
    </source>
</evidence>
<name>A0A6J6WMW0_9ZZZZ</name>
<reference evidence="4" key="1">
    <citation type="submission" date="2020-05" db="EMBL/GenBank/DDBJ databases">
        <authorList>
            <person name="Chiriac C."/>
            <person name="Salcher M."/>
            <person name="Ghai R."/>
            <person name="Kavagutti S V."/>
        </authorList>
    </citation>
    <scope>NUCLEOTIDE SEQUENCE</scope>
</reference>
<keyword evidence="3" id="KW-0326">Glycosidase</keyword>
<dbReference type="PANTHER" id="PTHR10353:SF209">
    <property type="entry name" value="GALACTOLIPID GALACTOSYLTRANSFERASE SFR2, CHLOROPLASTIC"/>
    <property type="match status" value="1"/>
</dbReference>
<dbReference type="GO" id="GO:0008422">
    <property type="term" value="F:beta-glucosidase activity"/>
    <property type="evidence" value="ECO:0007669"/>
    <property type="project" value="TreeGrafter"/>
</dbReference>
<dbReference type="EMBL" id="CAEZZU010000164">
    <property type="protein sequence ID" value="CAB4784795.1"/>
    <property type="molecule type" value="Genomic_DNA"/>
</dbReference>
<dbReference type="AlphaFoldDB" id="A0A6J6WMW0"/>
<keyword evidence="2" id="KW-0378">Hydrolase</keyword>
<dbReference type="SUPFAM" id="SSF51445">
    <property type="entry name" value="(Trans)glycosidases"/>
    <property type="match status" value="1"/>
</dbReference>
<dbReference type="GO" id="GO:0005975">
    <property type="term" value="P:carbohydrate metabolic process"/>
    <property type="evidence" value="ECO:0007669"/>
    <property type="project" value="InterPro"/>
</dbReference>
<evidence type="ECO:0000256" key="1">
    <source>
        <dbReference type="ARBA" id="ARBA00010838"/>
    </source>
</evidence>
<dbReference type="InterPro" id="IPR017853">
    <property type="entry name" value="GH"/>
</dbReference>
<accession>A0A6J6WMW0</accession>
<dbReference type="InterPro" id="IPR001360">
    <property type="entry name" value="Glyco_hydro_1"/>
</dbReference>
<dbReference type="PANTHER" id="PTHR10353">
    <property type="entry name" value="GLYCOSYL HYDROLASE"/>
    <property type="match status" value="1"/>
</dbReference>
<comment type="similarity">
    <text evidence="1">Belongs to the glycosyl hydrolase 1 family.</text>
</comment>
<proteinExistence type="inferred from homology"/>
<evidence type="ECO:0000256" key="3">
    <source>
        <dbReference type="ARBA" id="ARBA00023295"/>
    </source>
</evidence>
<organism evidence="4">
    <name type="scientific">freshwater metagenome</name>
    <dbReference type="NCBI Taxonomy" id="449393"/>
    <lineage>
        <taxon>unclassified sequences</taxon>
        <taxon>metagenomes</taxon>
        <taxon>ecological metagenomes</taxon>
    </lineage>
</organism>
<dbReference type="Pfam" id="PF00232">
    <property type="entry name" value="Glyco_hydro_1"/>
    <property type="match status" value="1"/>
</dbReference>
<evidence type="ECO:0000256" key="2">
    <source>
        <dbReference type="ARBA" id="ARBA00022801"/>
    </source>
</evidence>